<comment type="caution">
    <text evidence="1">The sequence shown here is derived from an EMBL/GenBank/DDBJ whole genome shotgun (WGS) entry which is preliminary data.</text>
</comment>
<dbReference type="Proteomes" id="UP000314294">
    <property type="component" value="Unassembled WGS sequence"/>
</dbReference>
<gene>
    <name evidence="1" type="ORF">EYF80_010334</name>
</gene>
<protein>
    <submittedName>
        <fullName evidence="1">Uncharacterized protein</fullName>
    </submittedName>
</protein>
<dbReference type="EMBL" id="SRLO01000064">
    <property type="protein sequence ID" value="TNN79517.1"/>
    <property type="molecule type" value="Genomic_DNA"/>
</dbReference>
<keyword evidence="2" id="KW-1185">Reference proteome</keyword>
<dbReference type="AlphaFoldDB" id="A0A4Z2INZ7"/>
<accession>A0A4Z2INZ7</accession>
<name>A0A4Z2INZ7_9TELE</name>
<sequence>MSSGERVHRIARRALTQAERPPTEQSALTFALRPLLTNDGDPDTFVLLSSREEDKRNKDAQGWSIMAQTTQWPDAMWILVVSVPSRRAESASDASGLGSTSS</sequence>
<evidence type="ECO:0000313" key="1">
    <source>
        <dbReference type="EMBL" id="TNN79517.1"/>
    </source>
</evidence>
<organism evidence="1 2">
    <name type="scientific">Liparis tanakae</name>
    <name type="common">Tanaka's snailfish</name>
    <dbReference type="NCBI Taxonomy" id="230148"/>
    <lineage>
        <taxon>Eukaryota</taxon>
        <taxon>Metazoa</taxon>
        <taxon>Chordata</taxon>
        <taxon>Craniata</taxon>
        <taxon>Vertebrata</taxon>
        <taxon>Euteleostomi</taxon>
        <taxon>Actinopterygii</taxon>
        <taxon>Neopterygii</taxon>
        <taxon>Teleostei</taxon>
        <taxon>Neoteleostei</taxon>
        <taxon>Acanthomorphata</taxon>
        <taxon>Eupercaria</taxon>
        <taxon>Perciformes</taxon>
        <taxon>Cottioidei</taxon>
        <taxon>Cottales</taxon>
        <taxon>Liparidae</taxon>
        <taxon>Liparis</taxon>
    </lineage>
</organism>
<proteinExistence type="predicted"/>
<evidence type="ECO:0000313" key="2">
    <source>
        <dbReference type="Proteomes" id="UP000314294"/>
    </source>
</evidence>
<reference evidence="1 2" key="1">
    <citation type="submission" date="2019-03" db="EMBL/GenBank/DDBJ databases">
        <title>First draft genome of Liparis tanakae, snailfish: a comprehensive survey of snailfish specific genes.</title>
        <authorList>
            <person name="Kim W."/>
            <person name="Song I."/>
            <person name="Jeong J.-H."/>
            <person name="Kim D."/>
            <person name="Kim S."/>
            <person name="Ryu S."/>
            <person name="Song J.Y."/>
            <person name="Lee S.K."/>
        </authorList>
    </citation>
    <scope>NUCLEOTIDE SEQUENCE [LARGE SCALE GENOMIC DNA]</scope>
    <source>
        <tissue evidence="1">Muscle</tissue>
    </source>
</reference>